<name>A0ABM8ZS72_9VIBR</name>
<dbReference type="EMBL" id="CAKLDI010000001">
    <property type="protein sequence ID" value="CAH0533155.1"/>
    <property type="molecule type" value="Genomic_DNA"/>
</dbReference>
<keyword evidence="2" id="KW-1185">Reference proteome</keyword>
<evidence type="ECO:0000313" key="1">
    <source>
        <dbReference type="EMBL" id="CAH0533155.1"/>
    </source>
</evidence>
<gene>
    <name evidence="1" type="ORF">VST7929_01016</name>
</gene>
<evidence type="ECO:0000313" key="2">
    <source>
        <dbReference type="Proteomes" id="UP000838672"/>
    </source>
</evidence>
<evidence type="ECO:0008006" key="3">
    <source>
        <dbReference type="Google" id="ProtNLM"/>
    </source>
</evidence>
<dbReference type="RefSeq" id="WP_237465419.1">
    <property type="nucleotide sequence ID" value="NZ_CAKLDI010000001.1"/>
</dbReference>
<reference evidence="1" key="1">
    <citation type="submission" date="2021-11" db="EMBL/GenBank/DDBJ databases">
        <authorList>
            <person name="Rodrigo-Torres L."/>
            <person name="Arahal R. D."/>
            <person name="Lucena T."/>
        </authorList>
    </citation>
    <scope>NUCLEOTIDE SEQUENCE</scope>
    <source>
        <strain evidence="1">CECT 7929</strain>
    </source>
</reference>
<accession>A0ABM8ZS72</accession>
<dbReference type="Proteomes" id="UP000838672">
    <property type="component" value="Unassembled WGS sequence"/>
</dbReference>
<protein>
    <recommendedName>
        <fullName evidence="3">TRASH transcription regulator C-terminal archaeal domain-containing protein</fullName>
    </recommendedName>
</protein>
<proteinExistence type="predicted"/>
<sequence length="139" mass="15780">MKLKPWMLLILVCVSTAVISTWVLRTWFSPSAEFTHQSAPLRPVPSELVCMVNDTYFGQPQIPVMGDNKTYYGCCDMCEELLTKDDQYHFARDPMTGEMVDKATAYIAADSNNKAYYFVSKTSYDVFVEALKRGIPPVE</sequence>
<comment type="caution">
    <text evidence="1">The sequence shown here is derived from an EMBL/GenBank/DDBJ whole genome shotgun (WGS) entry which is preliminary data.</text>
</comment>
<organism evidence="1 2">
    <name type="scientific">Vibrio stylophorae</name>
    <dbReference type="NCBI Taxonomy" id="659351"/>
    <lineage>
        <taxon>Bacteria</taxon>
        <taxon>Pseudomonadati</taxon>
        <taxon>Pseudomonadota</taxon>
        <taxon>Gammaproteobacteria</taxon>
        <taxon>Vibrionales</taxon>
        <taxon>Vibrionaceae</taxon>
        <taxon>Vibrio</taxon>
    </lineage>
</organism>